<evidence type="ECO:0000313" key="3">
    <source>
        <dbReference type="Proteomes" id="UP000001283"/>
    </source>
</evidence>
<dbReference type="InterPro" id="IPR050266">
    <property type="entry name" value="AB_hydrolase_sf"/>
</dbReference>
<dbReference type="PANTHER" id="PTHR43798">
    <property type="entry name" value="MONOACYLGLYCEROL LIPASE"/>
    <property type="match status" value="1"/>
</dbReference>
<evidence type="ECO:0000259" key="1">
    <source>
        <dbReference type="Pfam" id="PF00561"/>
    </source>
</evidence>
<name>A0A8D4BN16_PRIMW</name>
<dbReference type="PANTHER" id="PTHR43798:SF33">
    <property type="entry name" value="HYDROLASE, PUTATIVE (AFU_ORTHOLOGUE AFUA_2G14860)-RELATED"/>
    <property type="match status" value="1"/>
</dbReference>
<dbReference type="Pfam" id="PF00561">
    <property type="entry name" value="Abhydrolase_1"/>
    <property type="match status" value="1"/>
</dbReference>
<evidence type="ECO:0000313" key="2">
    <source>
        <dbReference type="EMBL" id="AEN88434.1"/>
    </source>
</evidence>
<dbReference type="InterPro" id="IPR029058">
    <property type="entry name" value="AB_hydrolase_fold"/>
</dbReference>
<protein>
    <recommendedName>
        <fullName evidence="1">AB hydrolase-1 domain-containing protein</fullName>
    </recommendedName>
</protein>
<dbReference type="Proteomes" id="UP000001283">
    <property type="component" value="Chromosome"/>
</dbReference>
<gene>
    <name evidence="2" type="primary">yqjL</name>
    <name evidence="2" type="ORF">BMWSH_1552</name>
</gene>
<dbReference type="RefSeq" id="WP_014458883.1">
    <property type="nucleotide sequence ID" value="NC_017138.1"/>
</dbReference>
<accession>A0A8D4BN16</accession>
<dbReference type="Gene3D" id="3.40.50.1820">
    <property type="entry name" value="alpha/beta hydrolase"/>
    <property type="match status" value="1"/>
</dbReference>
<dbReference type="SUPFAM" id="SSF53474">
    <property type="entry name" value="alpha/beta-Hydrolases"/>
    <property type="match status" value="1"/>
</dbReference>
<feature type="domain" description="AB hydrolase-1" evidence="1">
    <location>
        <begin position="32"/>
        <end position="150"/>
    </location>
</feature>
<sequence>MEEVIKAGKMQDIGGIKLSYEFFEKQHEDVTIIFESGYGCTYDYWNPIKEEVSKFAQFFIYNRSGLGESEQDARAKDSRQSVENLHILLQNANIKAPYVLVGHSIGGANVRLYASKYPEEVAGIILLDSCHEDQNKIMPPLFTEEMRSIYFSQFSVEGSIGDIEKSFEQISEVQSLGDVPLIVVSAGLQSYHTAESFAAWNLFQRDLTRLSKKSKHIVVEGAGHLLHVDQPQVIINIIKATLDEVKK</sequence>
<dbReference type="KEGG" id="bmh:BMWSH_1552"/>
<dbReference type="GO" id="GO:0016020">
    <property type="term" value="C:membrane"/>
    <property type="evidence" value="ECO:0007669"/>
    <property type="project" value="TreeGrafter"/>
</dbReference>
<dbReference type="AlphaFoldDB" id="A0A8D4BN16"/>
<proteinExistence type="predicted"/>
<dbReference type="EMBL" id="CP003017">
    <property type="protein sequence ID" value="AEN88434.1"/>
    <property type="molecule type" value="Genomic_DNA"/>
</dbReference>
<reference evidence="2 3" key="1">
    <citation type="journal article" date="2011" name="J. Bacteriol.">
        <title>Complete genome sequence of the industrial strain Bacillus megaterium WSH-002.</title>
        <authorList>
            <person name="Liu L."/>
            <person name="Li Y."/>
            <person name="Zhang J."/>
            <person name="Zou W."/>
            <person name="Zhou Z."/>
            <person name="Liu J."/>
            <person name="Li X."/>
            <person name="Wang L."/>
            <person name="Chen J."/>
        </authorList>
    </citation>
    <scope>NUCLEOTIDE SEQUENCE [LARGE SCALE GENOMIC DNA]</scope>
    <source>
        <strain evidence="2 3">WSH-002</strain>
    </source>
</reference>
<dbReference type="InterPro" id="IPR000073">
    <property type="entry name" value="AB_hydrolase_1"/>
</dbReference>
<organism evidence="2 3">
    <name type="scientific">Priestia megaterium (strain WSH-002)</name>
    <name type="common">Bacillus megaterium</name>
    <dbReference type="NCBI Taxonomy" id="1006007"/>
    <lineage>
        <taxon>Bacteria</taxon>
        <taxon>Bacillati</taxon>
        <taxon>Bacillota</taxon>
        <taxon>Bacilli</taxon>
        <taxon>Bacillales</taxon>
        <taxon>Bacillaceae</taxon>
        <taxon>Priestia</taxon>
    </lineage>
</organism>